<dbReference type="Gene3D" id="3.80.10.10">
    <property type="entry name" value="Ribonuclease Inhibitor"/>
    <property type="match status" value="2"/>
</dbReference>
<dbReference type="InterPro" id="IPR032675">
    <property type="entry name" value="LRR_dom_sf"/>
</dbReference>
<dbReference type="PROSITE" id="PS51450">
    <property type="entry name" value="LRR"/>
    <property type="match status" value="4"/>
</dbReference>
<dbReference type="SMART" id="SM00365">
    <property type="entry name" value="LRR_SD22"/>
    <property type="match status" value="4"/>
</dbReference>
<dbReference type="Proteomes" id="UP000596660">
    <property type="component" value="Unplaced"/>
</dbReference>
<dbReference type="InterPro" id="IPR003591">
    <property type="entry name" value="Leu-rich_rpt_typical-subtyp"/>
</dbReference>
<evidence type="ECO:0000313" key="5">
    <source>
        <dbReference type="Proteomes" id="UP000596660"/>
    </source>
</evidence>
<evidence type="ECO:0000313" key="4">
    <source>
        <dbReference type="EnsemblPlants" id="AUR62020256-RA:cds"/>
    </source>
</evidence>
<organism evidence="4 5">
    <name type="scientific">Chenopodium quinoa</name>
    <name type="common">Quinoa</name>
    <dbReference type="NCBI Taxonomy" id="63459"/>
    <lineage>
        <taxon>Eukaryota</taxon>
        <taxon>Viridiplantae</taxon>
        <taxon>Streptophyta</taxon>
        <taxon>Embryophyta</taxon>
        <taxon>Tracheophyta</taxon>
        <taxon>Spermatophyta</taxon>
        <taxon>Magnoliopsida</taxon>
        <taxon>eudicotyledons</taxon>
        <taxon>Gunneridae</taxon>
        <taxon>Pentapetalae</taxon>
        <taxon>Caryophyllales</taxon>
        <taxon>Chenopodiaceae</taxon>
        <taxon>Chenopodioideae</taxon>
        <taxon>Atripliceae</taxon>
        <taxon>Chenopodium</taxon>
    </lineage>
</organism>
<dbReference type="Gramene" id="AUR62020256-RA">
    <property type="protein sequence ID" value="AUR62020256-RA:cds"/>
    <property type="gene ID" value="AUR62020256"/>
</dbReference>
<protein>
    <submittedName>
        <fullName evidence="4">Uncharacterized protein</fullName>
    </submittedName>
</protein>
<sequence>MGELKKEDILRDNNSDKSDSKTSLSLTHKALSSVRTPISRIFNLGLSPFSDFRLIKVFNWFQVSCLSDFNKLQRLDLSFNSLTSLKGLESCYNLKWLSVQQNKLLNLNGIQALTNLAVFNAGRNKLKSMDEVKNLVKLRALILNDNDIGSISGLDQLIELNTLVLSRNPIRTVGNSLAKQKSIVKISLSNCQLEDIDNSIKACTGLQQLRLAHNDIKTLPEGLAYSKKLQILDLGNNMISRWSDLEVLSSLHNLKNLNLHGNPIAEKAKLIKK</sequence>
<dbReference type="SMART" id="SM00369">
    <property type="entry name" value="LRR_TYP"/>
    <property type="match status" value="4"/>
</dbReference>
<accession>A0A803LXQ5</accession>
<feature type="region of interest" description="Disordered" evidence="3">
    <location>
        <begin position="1"/>
        <end position="21"/>
    </location>
</feature>
<keyword evidence="1" id="KW-0433">Leucine-rich repeat</keyword>
<dbReference type="Pfam" id="PF00560">
    <property type="entry name" value="LRR_1"/>
    <property type="match status" value="1"/>
</dbReference>
<dbReference type="InterPro" id="IPR001611">
    <property type="entry name" value="Leu-rich_rpt"/>
</dbReference>
<evidence type="ECO:0000256" key="2">
    <source>
        <dbReference type="ARBA" id="ARBA00022737"/>
    </source>
</evidence>
<name>A0A803LXQ5_CHEQI</name>
<keyword evidence="5" id="KW-1185">Reference proteome</keyword>
<reference evidence="4" key="2">
    <citation type="submission" date="2021-03" db="UniProtKB">
        <authorList>
            <consortium name="EnsemblPlants"/>
        </authorList>
    </citation>
    <scope>IDENTIFICATION</scope>
</reference>
<dbReference type="Pfam" id="PF13855">
    <property type="entry name" value="LRR_8"/>
    <property type="match status" value="1"/>
</dbReference>
<dbReference type="PANTHER" id="PTHR46652">
    <property type="entry name" value="LEUCINE-RICH REPEAT AND IQ DOMAIN-CONTAINING PROTEIN 1-RELATED"/>
    <property type="match status" value="1"/>
</dbReference>
<feature type="compositionally biased region" description="Basic and acidic residues" evidence="3">
    <location>
        <begin position="1"/>
        <end position="20"/>
    </location>
</feature>
<dbReference type="AlphaFoldDB" id="A0A803LXQ5"/>
<evidence type="ECO:0000256" key="1">
    <source>
        <dbReference type="ARBA" id="ARBA00022614"/>
    </source>
</evidence>
<dbReference type="PANTHER" id="PTHR46652:SF7">
    <property type="entry name" value="LEUCINE-RICH REPEAT AND IQ DOMAIN-CONTAINING PROTEIN 1"/>
    <property type="match status" value="1"/>
</dbReference>
<dbReference type="SUPFAM" id="SSF52058">
    <property type="entry name" value="L domain-like"/>
    <property type="match status" value="1"/>
</dbReference>
<keyword evidence="2" id="KW-0677">Repeat</keyword>
<evidence type="ECO:0000256" key="3">
    <source>
        <dbReference type="SAM" id="MobiDB-lite"/>
    </source>
</evidence>
<proteinExistence type="predicted"/>
<dbReference type="EnsemblPlants" id="AUR62020256-RA">
    <property type="protein sequence ID" value="AUR62020256-RA:cds"/>
    <property type="gene ID" value="AUR62020256"/>
</dbReference>
<reference evidence="4" key="1">
    <citation type="journal article" date="2017" name="Nature">
        <title>The genome of Chenopodium quinoa.</title>
        <authorList>
            <person name="Jarvis D.E."/>
            <person name="Ho Y.S."/>
            <person name="Lightfoot D.J."/>
            <person name="Schmoeckel S.M."/>
            <person name="Li B."/>
            <person name="Borm T.J.A."/>
            <person name="Ohyanagi H."/>
            <person name="Mineta K."/>
            <person name="Michell C.T."/>
            <person name="Saber N."/>
            <person name="Kharbatia N.M."/>
            <person name="Rupper R.R."/>
            <person name="Sharp A.R."/>
            <person name="Dally N."/>
            <person name="Boughton B.A."/>
            <person name="Woo Y.H."/>
            <person name="Gao G."/>
            <person name="Schijlen E.G.W.M."/>
            <person name="Guo X."/>
            <person name="Momin A.A."/>
            <person name="Negrao S."/>
            <person name="Al-Babili S."/>
            <person name="Gehring C."/>
            <person name="Roessner U."/>
            <person name="Jung C."/>
            <person name="Murphy K."/>
            <person name="Arold S.T."/>
            <person name="Gojobori T."/>
            <person name="van der Linden C.G."/>
            <person name="van Loo E.N."/>
            <person name="Jellen E.N."/>
            <person name="Maughan P.J."/>
            <person name="Tester M."/>
        </authorList>
    </citation>
    <scope>NUCLEOTIDE SEQUENCE [LARGE SCALE GENOMIC DNA]</scope>
    <source>
        <strain evidence="4">cv. PI 614886</strain>
    </source>
</reference>
<dbReference type="InterPro" id="IPR050836">
    <property type="entry name" value="SDS22/Internalin_LRR"/>
</dbReference>